<reference evidence="2" key="1">
    <citation type="submission" date="2020-02" db="EMBL/GenBank/DDBJ databases">
        <authorList>
            <person name="Meier V. D."/>
        </authorList>
    </citation>
    <scope>NUCLEOTIDE SEQUENCE</scope>
    <source>
        <strain evidence="2">AVDCRST_MAG57</strain>
    </source>
</reference>
<proteinExistence type="predicted"/>
<feature type="compositionally biased region" description="Low complexity" evidence="1">
    <location>
        <begin position="49"/>
        <end position="69"/>
    </location>
</feature>
<feature type="compositionally biased region" description="Basic residues" evidence="1">
    <location>
        <begin position="31"/>
        <end position="45"/>
    </location>
</feature>
<gene>
    <name evidence="2" type="ORF">AVDCRST_MAG57-983</name>
</gene>
<evidence type="ECO:0000256" key="1">
    <source>
        <dbReference type="SAM" id="MobiDB-lite"/>
    </source>
</evidence>
<protein>
    <submittedName>
        <fullName evidence="2">Putative membrane protein</fullName>
    </submittedName>
</protein>
<feature type="non-terminal residue" evidence="2">
    <location>
        <position position="1"/>
    </location>
</feature>
<name>A0A6J4HPA3_9ACTN</name>
<feature type="non-terminal residue" evidence="2">
    <location>
        <position position="135"/>
    </location>
</feature>
<feature type="compositionally biased region" description="Basic and acidic residues" evidence="1">
    <location>
        <begin position="18"/>
        <end position="30"/>
    </location>
</feature>
<accession>A0A6J4HPA3</accession>
<feature type="region of interest" description="Disordered" evidence="1">
    <location>
        <begin position="1"/>
        <end position="135"/>
    </location>
</feature>
<evidence type="ECO:0000313" key="2">
    <source>
        <dbReference type="EMBL" id="CAA9229871.1"/>
    </source>
</evidence>
<sequence>DGSRSGPRRACARRRGRRDPGARGHRDAVRAARHSAGRQRAHRRRADLPARAGGRPDPGGRHPAPGAGAAHRHRPAGAAAPDRAAQQRDVVRGRGVRAHLALPPAGAQGVDRDALRPADGTGPGRRRRGSGTHPV</sequence>
<feature type="compositionally biased region" description="Basic residues" evidence="1">
    <location>
        <begin position="1"/>
        <end position="17"/>
    </location>
</feature>
<organism evidence="2">
    <name type="scientific">uncultured Blastococcus sp</name>
    <dbReference type="NCBI Taxonomy" id="217144"/>
    <lineage>
        <taxon>Bacteria</taxon>
        <taxon>Bacillati</taxon>
        <taxon>Actinomycetota</taxon>
        <taxon>Actinomycetes</taxon>
        <taxon>Geodermatophilales</taxon>
        <taxon>Geodermatophilaceae</taxon>
        <taxon>Blastococcus</taxon>
        <taxon>environmental samples</taxon>
    </lineage>
</organism>
<feature type="compositionally biased region" description="Basic residues" evidence="1">
    <location>
        <begin position="124"/>
        <end position="135"/>
    </location>
</feature>
<dbReference type="EMBL" id="CADCTI010000091">
    <property type="protein sequence ID" value="CAA9229871.1"/>
    <property type="molecule type" value="Genomic_DNA"/>
</dbReference>
<dbReference type="AlphaFoldDB" id="A0A6J4HPA3"/>